<evidence type="ECO:0000256" key="1">
    <source>
        <dbReference type="SAM" id="MobiDB-lite"/>
    </source>
</evidence>
<dbReference type="EMBL" id="KK102496">
    <property type="protein sequence ID" value="KIY97620.1"/>
    <property type="molecule type" value="Genomic_DNA"/>
</dbReference>
<evidence type="ECO:0000259" key="2">
    <source>
        <dbReference type="Pfam" id="PF00240"/>
    </source>
</evidence>
<dbReference type="InterPro" id="IPR000626">
    <property type="entry name" value="Ubiquitin-like_dom"/>
</dbReference>
<dbReference type="Gene3D" id="3.10.20.90">
    <property type="entry name" value="Phosphatidylinositol 3-kinase Catalytic Subunit, Chain A, domain 1"/>
    <property type="match status" value="1"/>
</dbReference>
<evidence type="ECO:0000313" key="3">
    <source>
        <dbReference type="EMBL" id="KIY97620.1"/>
    </source>
</evidence>
<feature type="domain" description="Ubiquitin-like" evidence="2">
    <location>
        <begin position="216"/>
        <end position="270"/>
    </location>
</feature>
<dbReference type="Proteomes" id="UP000054498">
    <property type="component" value="Unassembled WGS sequence"/>
</dbReference>
<evidence type="ECO:0000313" key="4">
    <source>
        <dbReference type="Proteomes" id="UP000054498"/>
    </source>
</evidence>
<protein>
    <recommendedName>
        <fullName evidence="2">Ubiquitin-like domain-containing protein</fullName>
    </recommendedName>
</protein>
<sequence length="347" mass="34983">MALSARVTDVPSHVVSAAARAPLPVPHAVHAPRGEVRLCVAVPMAAAGEYTQQYETLELMPEEAIKGLKLRMLNRGFKRPLGTGASCLVFGELDERVRAGLVSASSAAAAAGSDWLHIFAPAASVESVSVRTLMREVSLSNAAAEAAPAADAAAMLDALPLVAAAPRAGAGADGSGVAAAAAVGAAVVHLLVHKSARVAWRHTGGPNDTFELSISAPGDNTKDLMRKIEDVTGLSVRDGQHQLVYGTQVLDAGRPLASYGIGKGSVLKLVPVEPPAADGGAPGAAGAAAGGVLPDGSPRLASPTHELHGHWQRARAGLQEGHAPSLASAGTGARPALWGCFAGLACA</sequence>
<dbReference type="GeneID" id="25727493"/>
<feature type="compositionally biased region" description="Low complexity" evidence="1">
    <location>
        <begin position="277"/>
        <end position="291"/>
    </location>
</feature>
<dbReference type="AlphaFoldDB" id="A0A0D2MT06"/>
<gene>
    <name evidence="3" type="ORF">MNEG_10340</name>
</gene>
<accession>A0A0D2MT06</accession>
<keyword evidence="4" id="KW-1185">Reference proteome</keyword>
<dbReference type="CDD" id="cd17039">
    <property type="entry name" value="Ubl_ubiquitin_like"/>
    <property type="match status" value="1"/>
</dbReference>
<name>A0A0D2MT06_9CHLO</name>
<dbReference type="KEGG" id="mng:MNEG_10340"/>
<dbReference type="SUPFAM" id="SSF54236">
    <property type="entry name" value="Ubiquitin-like"/>
    <property type="match status" value="1"/>
</dbReference>
<reference evidence="3 4" key="1">
    <citation type="journal article" date="2013" name="BMC Genomics">
        <title>Reconstruction of the lipid metabolism for the microalga Monoraphidium neglectum from its genome sequence reveals characteristics suitable for biofuel production.</title>
        <authorList>
            <person name="Bogen C."/>
            <person name="Al-Dilaimi A."/>
            <person name="Albersmeier A."/>
            <person name="Wichmann J."/>
            <person name="Grundmann M."/>
            <person name="Rupp O."/>
            <person name="Lauersen K.J."/>
            <person name="Blifernez-Klassen O."/>
            <person name="Kalinowski J."/>
            <person name="Goesmann A."/>
            <person name="Mussgnug J.H."/>
            <person name="Kruse O."/>
        </authorList>
    </citation>
    <scope>NUCLEOTIDE SEQUENCE [LARGE SCALE GENOMIC DNA]</scope>
    <source>
        <strain evidence="3 4">SAG 48.87</strain>
    </source>
</reference>
<dbReference type="OrthoDB" id="5839at2759"/>
<dbReference type="RefSeq" id="XP_013896640.1">
    <property type="nucleotide sequence ID" value="XM_014041186.1"/>
</dbReference>
<proteinExistence type="predicted"/>
<dbReference type="Pfam" id="PF00240">
    <property type="entry name" value="ubiquitin"/>
    <property type="match status" value="1"/>
</dbReference>
<dbReference type="STRING" id="145388.A0A0D2MT06"/>
<feature type="region of interest" description="Disordered" evidence="1">
    <location>
        <begin position="277"/>
        <end position="303"/>
    </location>
</feature>
<organism evidence="3 4">
    <name type="scientific">Monoraphidium neglectum</name>
    <dbReference type="NCBI Taxonomy" id="145388"/>
    <lineage>
        <taxon>Eukaryota</taxon>
        <taxon>Viridiplantae</taxon>
        <taxon>Chlorophyta</taxon>
        <taxon>core chlorophytes</taxon>
        <taxon>Chlorophyceae</taxon>
        <taxon>CS clade</taxon>
        <taxon>Sphaeropleales</taxon>
        <taxon>Selenastraceae</taxon>
        <taxon>Monoraphidium</taxon>
    </lineage>
</organism>
<dbReference type="InterPro" id="IPR029071">
    <property type="entry name" value="Ubiquitin-like_domsf"/>
</dbReference>